<dbReference type="PANTHER" id="PTHR48051">
    <property type="match status" value="1"/>
</dbReference>
<gene>
    <name evidence="4" type="ORF">BN1708_003654</name>
</gene>
<dbReference type="InterPro" id="IPR001611">
    <property type="entry name" value="Leu-rich_rpt"/>
</dbReference>
<dbReference type="InterPro" id="IPR003591">
    <property type="entry name" value="Leu-rich_rpt_typical-subtyp"/>
</dbReference>
<protein>
    <submittedName>
        <fullName evidence="4">Uncharacterized protein</fullName>
    </submittedName>
</protein>
<name>A0A0G4LN20_VERLO</name>
<dbReference type="InterPro" id="IPR032675">
    <property type="entry name" value="LRR_dom_sf"/>
</dbReference>
<accession>A0A0G4LN20</accession>
<dbReference type="Gene3D" id="3.80.10.10">
    <property type="entry name" value="Ribonuclease Inhibitor"/>
    <property type="match status" value="1"/>
</dbReference>
<keyword evidence="2" id="KW-0677">Repeat</keyword>
<evidence type="ECO:0000256" key="2">
    <source>
        <dbReference type="ARBA" id="ARBA00022737"/>
    </source>
</evidence>
<evidence type="ECO:0000256" key="1">
    <source>
        <dbReference type="ARBA" id="ARBA00022614"/>
    </source>
</evidence>
<feature type="region of interest" description="Disordered" evidence="3">
    <location>
        <begin position="1"/>
        <end position="60"/>
    </location>
</feature>
<proteinExistence type="predicted"/>
<keyword evidence="1" id="KW-0433">Leucine-rich repeat</keyword>
<dbReference type="AlphaFoldDB" id="A0A0G4LN20"/>
<dbReference type="PROSITE" id="PS51450">
    <property type="entry name" value="LRR"/>
    <property type="match status" value="1"/>
</dbReference>
<evidence type="ECO:0000313" key="5">
    <source>
        <dbReference type="Proteomes" id="UP000044602"/>
    </source>
</evidence>
<evidence type="ECO:0000256" key="3">
    <source>
        <dbReference type="SAM" id="MobiDB-lite"/>
    </source>
</evidence>
<sequence length="540" mass="60496">MSKMADEPSLPRLPAISWNEHTQSFSNNPRKRGRARRSSNATPLFNNSSDPAVFSSDDDPALDNYVEGRRKKRYVGTWFQQQPASDSSFEVEESRPLPKPKRTLKRQLDSGVWMGSDSTDGEEMLEELSLPLQPKLLQLNQTPIQRPALSATERLAREKIQKCLDEGDEDVDLSMMGLESLSNATIAPLAELVPIPLVAEDVPFEQKDPSLKLFLFGNPLFLVPGAIFDLQHLTVLSLRGCGLRELPAAVAKLSQLETLNLAQNSLRHLPAELLNLLAAPGKLKNMQLQGNDFYRPRGLPQDIPDGASIRHPAYEPDNEAKNDFEKQEDRLITRIPAQFEGVCAMYLARSAVQFSDTSGFMYSDFRLDDHDEGIVQVDESKVDTISACPPSSAPYQSKSTGRSIDISKATRVPSLLELAARSCYRSSDLEELKHYLPESPSHMRDLLDRAMMQRGIGGYECTRCKKTLVMPSTQWLEWWRVSQVRALSTPTLEGQGATFVPWCSDPDEQGVPFMRMGCSWKCVPEERSIGAWALRDDQVE</sequence>
<dbReference type="STRING" id="100787.A0A0G4LN20"/>
<evidence type="ECO:0000313" key="4">
    <source>
        <dbReference type="EMBL" id="CRK23383.1"/>
    </source>
</evidence>
<dbReference type="PANTHER" id="PTHR48051:SF1">
    <property type="entry name" value="RAS SUPPRESSOR PROTEIN 1"/>
    <property type="match status" value="1"/>
</dbReference>
<feature type="compositionally biased region" description="Polar residues" evidence="3">
    <location>
        <begin position="38"/>
        <end position="50"/>
    </location>
</feature>
<organism evidence="4 5">
    <name type="scientific">Verticillium longisporum</name>
    <name type="common">Verticillium dahliae var. longisporum</name>
    <dbReference type="NCBI Taxonomy" id="100787"/>
    <lineage>
        <taxon>Eukaryota</taxon>
        <taxon>Fungi</taxon>
        <taxon>Dikarya</taxon>
        <taxon>Ascomycota</taxon>
        <taxon>Pezizomycotina</taxon>
        <taxon>Sordariomycetes</taxon>
        <taxon>Hypocreomycetidae</taxon>
        <taxon>Glomerellales</taxon>
        <taxon>Plectosphaerellaceae</taxon>
        <taxon>Verticillium</taxon>
    </lineage>
</organism>
<dbReference type="SUPFAM" id="SSF52058">
    <property type="entry name" value="L domain-like"/>
    <property type="match status" value="1"/>
</dbReference>
<keyword evidence="5" id="KW-1185">Reference proteome</keyword>
<dbReference type="EMBL" id="CVQH01015557">
    <property type="protein sequence ID" value="CRK23383.1"/>
    <property type="molecule type" value="Genomic_DNA"/>
</dbReference>
<feature type="region of interest" description="Disordered" evidence="3">
    <location>
        <begin position="85"/>
        <end position="112"/>
    </location>
</feature>
<dbReference type="InterPro" id="IPR050216">
    <property type="entry name" value="LRR_domain-containing"/>
</dbReference>
<reference evidence="4 5" key="1">
    <citation type="submission" date="2015-05" db="EMBL/GenBank/DDBJ databases">
        <authorList>
            <person name="Wang D.B."/>
            <person name="Wang M."/>
        </authorList>
    </citation>
    <scope>NUCLEOTIDE SEQUENCE [LARGE SCALE GENOMIC DNA]</scope>
    <source>
        <strain evidence="4">VL1</strain>
    </source>
</reference>
<dbReference type="Proteomes" id="UP000044602">
    <property type="component" value="Unassembled WGS sequence"/>
</dbReference>
<feature type="compositionally biased region" description="Polar residues" evidence="3">
    <location>
        <begin position="19"/>
        <end position="28"/>
    </location>
</feature>
<dbReference type="SMART" id="SM00369">
    <property type="entry name" value="LRR_TYP"/>
    <property type="match status" value="2"/>
</dbReference>
<dbReference type="GO" id="GO:0005737">
    <property type="term" value="C:cytoplasm"/>
    <property type="evidence" value="ECO:0007669"/>
    <property type="project" value="TreeGrafter"/>
</dbReference>